<evidence type="ECO:0000313" key="3">
    <source>
        <dbReference type="Proteomes" id="UP001232063"/>
    </source>
</evidence>
<dbReference type="AlphaFoldDB" id="A0AAE3R2V7"/>
<name>A0AAE3R2V7_9BACT</name>
<evidence type="ECO:0000313" key="2">
    <source>
        <dbReference type="EMBL" id="MDJ1500629.1"/>
    </source>
</evidence>
<accession>A0AAE3R2V7</accession>
<proteinExistence type="predicted"/>
<dbReference type="CDD" id="cd00603">
    <property type="entry name" value="IPT_PCSR"/>
    <property type="match status" value="1"/>
</dbReference>
<keyword evidence="3" id="KW-1185">Reference proteome</keyword>
<dbReference type="Gene3D" id="2.60.40.10">
    <property type="entry name" value="Immunoglobulins"/>
    <property type="match status" value="1"/>
</dbReference>
<comment type="caution">
    <text evidence="2">The sequence shown here is derived from an EMBL/GenBank/DDBJ whole genome shotgun (WGS) entry which is preliminary data.</text>
</comment>
<organism evidence="2 3">
    <name type="scientific">Xanthocytophaga agilis</name>
    <dbReference type="NCBI Taxonomy" id="3048010"/>
    <lineage>
        <taxon>Bacteria</taxon>
        <taxon>Pseudomonadati</taxon>
        <taxon>Bacteroidota</taxon>
        <taxon>Cytophagia</taxon>
        <taxon>Cytophagales</taxon>
        <taxon>Rhodocytophagaceae</taxon>
        <taxon>Xanthocytophaga</taxon>
    </lineage>
</organism>
<dbReference type="Proteomes" id="UP001232063">
    <property type="component" value="Unassembled WGS sequence"/>
</dbReference>
<feature type="chain" id="PRO_5042104964" evidence="1">
    <location>
        <begin position="22"/>
        <end position="714"/>
    </location>
</feature>
<gene>
    <name evidence="2" type="ORF">QNI22_08230</name>
</gene>
<reference evidence="2" key="1">
    <citation type="submission" date="2023-05" db="EMBL/GenBank/DDBJ databases">
        <authorList>
            <person name="Zhang X."/>
        </authorList>
    </citation>
    <scope>NUCLEOTIDE SEQUENCE</scope>
    <source>
        <strain evidence="2">BD1B2-1</strain>
    </source>
</reference>
<dbReference type="EMBL" id="JASJOU010000002">
    <property type="protein sequence ID" value="MDJ1500629.1"/>
    <property type="molecule type" value="Genomic_DNA"/>
</dbReference>
<sequence length="714" mass="78662">MKAIFSSIVLLLCLLINNSCKTNELGPGNYTGQEITPEQRMTLLAECTAKYTSLQNEDTAQARQQLIAWLKTRPEFIASGYDDESQNAWAIFTDGRFVMFVDNRPQAPFEDRSGRIAFENEQITAPASSGARETELPDTKKVLLFSGMGSAFIDTPPELERIFAIAKTGYQIKKERASIDNLKGVGAETAVFYLSTHGGRIKPKDKLSIDGEDFPDALIGFWTTDSCTAANEAKYKNDLDKKRLGYMVAKYNEPTRGNPIKEAHYVITQDFVNTYMSFGKNALIYLDACNSYMLDEGGDVWAGAFINKAQEKKATYIGWSKRVLDKDAYRSAKFLFDRLLGADYTSNNPNLGIPKETPSQRPFDIDAVMTNMIQKGFAISTVEGETAVLHHASTVGPDTHASLKPSIAYMEIDELASKLTIYGIFGTDPGDAKREVTVNETKVTVNEWKSDKITCTIPVSGNGAAGEVIVKAYDQKSNSVPLTEWYIPFTWSETGKFYSRTVDVVLHLRADVHRYRNAPGETPKPIESPDVIPSHPFAKDSKATYKAGGSCSYTCPCNPGQFGVSNKVIGSPEINIPYSVDASSATNKFFAIYGWDKDRKVLTVFASGSNFDGYKNQEVSGGCTEGGTTTENTPLPLAFVISESLNEITLELPFANTEAFDFRIKKGERSMETIALEHCACQDKSEAPIKLSWKDTEARFAPTAKTAARLASAN</sequence>
<feature type="signal peptide" evidence="1">
    <location>
        <begin position="1"/>
        <end position="21"/>
    </location>
</feature>
<protein>
    <submittedName>
        <fullName evidence="2">IPT/TIG domain-containing protein</fullName>
    </submittedName>
</protein>
<dbReference type="RefSeq" id="WP_314510152.1">
    <property type="nucleotide sequence ID" value="NZ_JASJOU010000002.1"/>
</dbReference>
<keyword evidence="1" id="KW-0732">Signal</keyword>
<dbReference type="InterPro" id="IPR013783">
    <property type="entry name" value="Ig-like_fold"/>
</dbReference>
<evidence type="ECO:0000256" key="1">
    <source>
        <dbReference type="SAM" id="SignalP"/>
    </source>
</evidence>